<keyword evidence="1" id="KW-1133">Transmembrane helix</keyword>
<feature type="transmembrane region" description="Helical" evidence="1">
    <location>
        <begin position="146"/>
        <end position="170"/>
    </location>
</feature>
<comment type="caution">
    <text evidence="2">The sequence shown here is derived from an EMBL/GenBank/DDBJ whole genome shotgun (WGS) entry which is preliminary data.</text>
</comment>
<feature type="transmembrane region" description="Helical" evidence="1">
    <location>
        <begin position="90"/>
        <end position="110"/>
    </location>
</feature>
<feature type="transmembrane region" description="Helical" evidence="1">
    <location>
        <begin position="194"/>
        <end position="216"/>
    </location>
</feature>
<dbReference type="RefSeq" id="WP_184213150.1">
    <property type="nucleotide sequence ID" value="NZ_JACHIP010000001.1"/>
</dbReference>
<proteinExistence type="predicted"/>
<feature type="transmembrane region" description="Helical" evidence="1">
    <location>
        <begin position="116"/>
        <end position="134"/>
    </location>
</feature>
<protein>
    <submittedName>
        <fullName evidence="2">Uncharacterized protein</fullName>
    </submittedName>
</protein>
<accession>A0A7W7Z951</accession>
<name>A0A7W7Z951_9BACT</name>
<evidence type="ECO:0000313" key="2">
    <source>
        <dbReference type="EMBL" id="MBB5055452.1"/>
    </source>
</evidence>
<keyword evidence="1" id="KW-0472">Membrane</keyword>
<sequence length="237" mass="25854">MSKTAFTGVAFPWRTRGWLAIASGVVGLIAFALLMAAVTSRTTWIPSGRVYLLFRAHDVGVVLQFILWIPLAFGLQTLSLQNAPSLSRGTITWGIAAISLVAVLLLLSVGKIVNDMFYMLPQGVFGAWLIVVNVRLSRLLPRWLRYFGIVVGLGLVLVGTVFPGLAVFVYPNMLRVPAVPVDDETLQQTEINRILHLVLAIGSLLGVVTLPIWTLLLGSRLLRVEDPPASTTDDQLI</sequence>
<feature type="transmembrane region" description="Helical" evidence="1">
    <location>
        <begin position="59"/>
        <end position="78"/>
    </location>
</feature>
<evidence type="ECO:0000256" key="1">
    <source>
        <dbReference type="SAM" id="Phobius"/>
    </source>
</evidence>
<dbReference type="AlphaFoldDB" id="A0A7W7Z951"/>
<feature type="transmembrane region" description="Helical" evidence="1">
    <location>
        <begin position="18"/>
        <end position="39"/>
    </location>
</feature>
<dbReference type="EMBL" id="JACHIP010000001">
    <property type="protein sequence ID" value="MBB5055452.1"/>
    <property type="molecule type" value="Genomic_DNA"/>
</dbReference>
<organism evidence="2 3">
    <name type="scientific">Granulicella aggregans</name>
    <dbReference type="NCBI Taxonomy" id="474949"/>
    <lineage>
        <taxon>Bacteria</taxon>
        <taxon>Pseudomonadati</taxon>
        <taxon>Acidobacteriota</taxon>
        <taxon>Terriglobia</taxon>
        <taxon>Terriglobales</taxon>
        <taxon>Acidobacteriaceae</taxon>
        <taxon>Granulicella</taxon>
    </lineage>
</organism>
<keyword evidence="3" id="KW-1185">Reference proteome</keyword>
<keyword evidence="1" id="KW-0812">Transmembrane</keyword>
<gene>
    <name evidence="2" type="ORF">HDF16_000121</name>
</gene>
<evidence type="ECO:0000313" key="3">
    <source>
        <dbReference type="Proteomes" id="UP000540989"/>
    </source>
</evidence>
<dbReference type="Proteomes" id="UP000540989">
    <property type="component" value="Unassembled WGS sequence"/>
</dbReference>
<reference evidence="2 3" key="1">
    <citation type="submission" date="2020-08" db="EMBL/GenBank/DDBJ databases">
        <title>Genomic Encyclopedia of Type Strains, Phase IV (KMG-V): Genome sequencing to study the core and pangenomes of soil and plant-associated prokaryotes.</title>
        <authorList>
            <person name="Whitman W."/>
        </authorList>
    </citation>
    <scope>NUCLEOTIDE SEQUENCE [LARGE SCALE GENOMIC DNA]</scope>
    <source>
        <strain evidence="2 3">M8UP14</strain>
    </source>
</reference>